<evidence type="ECO:0000256" key="3">
    <source>
        <dbReference type="ARBA" id="ARBA00022741"/>
    </source>
</evidence>
<dbReference type="GO" id="GO:0005524">
    <property type="term" value="F:ATP binding"/>
    <property type="evidence" value="ECO:0007669"/>
    <property type="project" value="UniProtKB-KW"/>
</dbReference>
<feature type="compositionally biased region" description="Polar residues" evidence="6">
    <location>
        <begin position="581"/>
        <end position="593"/>
    </location>
</feature>
<dbReference type="SMART" id="SM00220">
    <property type="entry name" value="S_TKc"/>
    <property type="match status" value="1"/>
</dbReference>
<dbReference type="InterPro" id="IPR008271">
    <property type="entry name" value="Ser/Thr_kinase_AS"/>
</dbReference>
<evidence type="ECO:0000256" key="2">
    <source>
        <dbReference type="ARBA" id="ARBA00022679"/>
    </source>
</evidence>
<evidence type="ECO:0000256" key="5">
    <source>
        <dbReference type="ARBA" id="ARBA00022840"/>
    </source>
</evidence>
<keyword evidence="4 8" id="KW-0418">Kinase</keyword>
<feature type="region of interest" description="Disordered" evidence="6">
    <location>
        <begin position="581"/>
        <end position="626"/>
    </location>
</feature>
<evidence type="ECO:0000256" key="4">
    <source>
        <dbReference type="ARBA" id="ARBA00022777"/>
    </source>
</evidence>
<dbReference type="Gene3D" id="3.30.200.20">
    <property type="entry name" value="Phosphorylase Kinase, domain 1"/>
    <property type="match status" value="1"/>
</dbReference>
<dbReference type="Pfam" id="PF00069">
    <property type="entry name" value="Pkinase"/>
    <property type="match status" value="2"/>
</dbReference>
<dbReference type="SUPFAM" id="SSF56112">
    <property type="entry name" value="Protein kinase-like (PK-like)"/>
    <property type="match status" value="1"/>
</dbReference>
<keyword evidence="5" id="KW-0067">ATP-binding</keyword>
<feature type="compositionally biased region" description="Basic and acidic residues" evidence="6">
    <location>
        <begin position="594"/>
        <end position="603"/>
    </location>
</feature>
<keyword evidence="3" id="KW-0547">Nucleotide-binding</keyword>
<accession>A0A1C3L1R3</accession>
<feature type="domain" description="Protein kinase" evidence="7">
    <location>
        <begin position="857"/>
        <end position="1455"/>
    </location>
</feature>
<dbReference type="InterPro" id="IPR000719">
    <property type="entry name" value="Prot_kinase_dom"/>
</dbReference>
<dbReference type="PROSITE" id="PS00108">
    <property type="entry name" value="PROTEIN_KINASE_ST"/>
    <property type="match status" value="1"/>
</dbReference>
<evidence type="ECO:0000256" key="6">
    <source>
        <dbReference type="SAM" id="MobiDB-lite"/>
    </source>
</evidence>
<dbReference type="GO" id="GO:0004674">
    <property type="term" value="F:protein serine/threonine kinase activity"/>
    <property type="evidence" value="ECO:0007669"/>
    <property type="project" value="UniProtKB-KW"/>
</dbReference>
<organism evidence="8 9">
    <name type="scientific">Plasmodium malariae</name>
    <dbReference type="NCBI Taxonomy" id="5858"/>
    <lineage>
        <taxon>Eukaryota</taxon>
        <taxon>Sar</taxon>
        <taxon>Alveolata</taxon>
        <taxon>Apicomplexa</taxon>
        <taxon>Aconoidasida</taxon>
        <taxon>Haemosporida</taxon>
        <taxon>Plasmodiidae</taxon>
        <taxon>Plasmodium</taxon>
        <taxon>Plasmodium (Plasmodium)</taxon>
    </lineage>
</organism>
<reference evidence="8 9" key="1">
    <citation type="submission" date="2016-06" db="EMBL/GenBank/DDBJ databases">
        <authorList>
            <consortium name="Pathogen Informatics"/>
        </authorList>
    </citation>
    <scope>NUCLEOTIDE SEQUENCE [LARGE SCALE GENOMIC DNA]</scope>
    <source>
        <strain evidence="8">PmlGA01</strain>
    </source>
</reference>
<proteinExistence type="predicted"/>
<dbReference type="InterPro" id="IPR050494">
    <property type="entry name" value="Ser_Thr_dual-spec_kinase"/>
</dbReference>
<dbReference type="VEuPathDB" id="PlasmoDB:PmUG01_12074000"/>
<gene>
    <name evidence="8" type="primary">SRPK2</name>
    <name evidence="8" type="ORF">PMLGA01_120066600</name>
</gene>
<protein>
    <submittedName>
        <fullName evidence="8">Serine/threonine protein kinase, putative</fullName>
        <ecNumber evidence="8">2.7.11.1</ecNumber>
    </submittedName>
</protein>
<sequence length="1464" mass="171826">MLKGDCLISLFDIVEEFNNYCILYKKKHANSFNISSDSDVLRENERNKEINEFNYKFNDFMNKLSILYKCILEKKGTNKDDEVEGNKINSKDTDESQYFHYNSNDIGETICIQQNNDEIDEGDRAGSDKDGKFYYKCTIDMEDEYDKIKNLNTEKILKERNKRKIDEKLELGKINKMWSMHEQNPKLSSSTNRYDILEACNSNNNNNNNIDYNNNKCHLVTFEEFQFYSNSNSSNSSSLTNTEDSSNENNDFIVNKRSDVLIKYVTGLDYTLNVRRVSKEYLIEEIKEFYRIHNNSIKLDEYSKYLSYETINMLKKKVDNNKNGTFDFMGNYNNIFKAENFFFNVPINYFFIRNYEEQTGVTLYSSNYTNYEKSLNGVNTYSLSNNSSSINGNNYNIYTDSILLSRNNSYNKCNSPMFGSDDRQLSPNFGTYNGTNKSEEVDNYEDENYVSSEKYQIDENNKFYRSPYCYNEEIENKHFRFNSKNEPIAEKDEKLNKCPTIPSKMFNHFCNSPKSNSNIYENEDKVTRIDGYIESENYETCEINNIVNKKNNLNSNRSDFYQSISDFYKCKENHNNYNCSQGKNNINNYSYSNDMDRNNKESKNNAINDNNHDNSDNNKNNITYNARSSSPFLVSNETSVQGNSINCQENGKNINNLYFDDELSNAITLENEPCINKEMDNNRENHLSDRNIKDTNTCYEAECKYKSISEEDNVIKKEKLIQYEKEENRWIDEYCNGNYNLFRSKQLKKKKELMFNGEYNVTNDTLKLEDRGNNVKNERMNINLRNGHCNGDNESHNRSDCDSDMGTVKDVILQNESNYDNTYNVINLKIVYETNKSEFCILEEMNFFPGQIIINKYKVIKVLSKTKFSTTLKCLNILYKRGGKRKDVCCTNKTTKDEKINANKKNIYDNVINFDTQKMSTGFKTKNATCNGHSIHNKYLNMEGKSLLTNKGRIKKDYKYVCLKVMKNGKSFLDQGLFELIVLNMLSSESNTTKGDSYCTLTNKNIIQLYDYFYFKEHLVIVTEYMQSDLYNYFIKKGKLGTLGQLQILAKNLLDGLAYIHSKNLIHCDLKPENIMINMKRGKNVSKRDSKEETEVKYNTNNTEEKAENKFSLTTSNLSTALKNRSFVNSYNAYIAESYEPSFMSNENDIKDVGEIKCNSYQEANKSEKNNLVILKNLHENNETCEKDNILLSKYGNYSRKCYDKYANEKDTNIYNNKGNCSNNSDKTHIFSCEKFDKIKIIDFNSSIYESDKLEMYVQTRSYRSPEVLLQQNYDRKIDMWSLGCILFEFLTKNILFDHQNIYRFIYSIVSYIGPFPFYMINGCRIPYIFTKHGLIILNKITVDKNYDNYFKEEQVHEIDDDQVIFNSKDFFRLNKNENFINDLLRNKSTNQNSQFLSKERNQEVYYDVCSPSNNLLKHNFQISDLLFLDFLLSLLQIDPCKRLNSIEALEHPWLRPQLYEDGL</sequence>
<dbReference type="FunFam" id="1.10.510.10:FF:000812">
    <property type="entry name" value="CMGC/DYRK protein kinase"/>
    <property type="match status" value="1"/>
</dbReference>
<evidence type="ECO:0000313" key="9">
    <source>
        <dbReference type="Proteomes" id="UP000219799"/>
    </source>
</evidence>
<evidence type="ECO:0000256" key="1">
    <source>
        <dbReference type="ARBA" id="ARBA00022527"/>
    </source>
</evidence>
<dbReference type="PANTHER" id="PTHR24058:SF124">
    <property type="entry name" value="PROTEIN KINASE SUPERFAMILY PROTEIN"/>
    <property type="match status" value="1"/>
</dbReference>
<dbReference type="PROSITE" id="PS50011">
    <property type="entry name" value="PROTEIN_KINASE_DOM"/>
    <property type="match status" value="1"/>
</dbReference>
<dbReference type="PANTHER" id="PTHR24058">
    <property type="entry name" value="DUAL SPECIFICITY PROTEIN KINASE"/>
    <property type="match status" value="1"/>
</dbReference>
<dbReference type="InterPro" id="IPR011009">
    <property type="entry name" value="Kinase-like_dom_sf"/>
</dbReference>
<keyword evidence="2 8" id="KW-0808">Transferase</keyword>
<dbReference type="EMBL" id="LT594500">
    <property type="protein sequence ID" value="SBT80499.1"/>
    <property type="molecule type" value="Genomic_DNA"/>
</dbReference>
<evidence type="ECO:0000259" key="7">
    <source>
        <dbReference type="PROSITE" id="PS50011"/>
    </source>
</evidence>
<evidence type="ECO:0000313" key="8">
    <source>
        <dbReference type="EMBL" id="SBT80499.1"/>
    </source>
</evidence>
<dbReference type="Gene3D" id="1.10.510.10">
    <property type="entry name" value="Transferase(Phosphotransferase) domain 1"/>
    <property type="match status" value="2"/>
</dbReference>
<dbReference type="EC" id="2.7.11.1" evidence="8"/>
<name>A0A1C3L1R3_PLAMA</name>
<keyword evidence="1 8" id="KW-0723">Serine/threonine-protein kinase</keyword>
<dbReference type="Proteomes" id="UP000219799">
    <property type="component" value="Chromosome 12"/>
</dbReference>